<protein>
    <submittedName>
        <fullName evidence="1">Uncharacterized protein</fullName>
    </submittedName>
</protein>
<name>A0A212IMM5_9ENTR</name>
<accession>A0A212IMM5</accession>
<proteinExistence type="predicted"/>
<sequence>MPAPCQSFAPPEMSIFGFALWRPVVFVHAQQGYEYMFPIQFEQGYKGQIATQVQVGHLQGY</sequence>
<reference evidence="1" key="1">
    <citation type="submission" date="2016-04" db="EMBL/GenBank/DDBJ databases">
        <authorList>
            <person name="Evans L.H."/>
            <person name="Alamgir A."/>
            <person name="Owens N."/>
            <person name="Weber N.D."/>
            <person name="Virtaneva K."/>
            <person name="Barbian K."/>
            <person name="Babar A."/>
            <person name="Rosenke K."/>
        </authorList>
    </citation>
    <scope>NUCLEOTIDE SEQUENCE</scope>
    <source>
        <strain evidence="1">86-2</strain>
    </source>
</reference>
<dbReference type="EMBL" id="FLUA01000057">
    <property type="protein sequence ID" value="SBV67929.1"/>
    <property type="molecule type" value="Genomic_DNA"/>
</dbReference>
<gene>
    <name evidence="1" type="ORF">KL86CIT2_570034</name>
</gene>
<dbReference type="AlphaFoldDB" id="A0A212IMM5"/>
<evidence type="ECO:0000313" key="1">
    <source>
        <dbReference type="EMBL" id="SBV67929.1"/>
    </source>
</evidence>
<organism evidence="1">
    <name type="scientific">uncultured Citrobacter sp</name>
    <dbReference type="NCBI Taxonomy" id="200446"/>
    <lineage>
        <taxon>Bacteria</taxon>
        <taxon>Pseudomonadati</taxon>
        <taxon>Pseudomonadota</taxon>
        <taxon>Gammaproteobacteria</taxon>
        <taxon>Enterobacterales</taxon>
        <taxon>Enterobacteriaceae</taxon>
        <taxon>Citrobacter</taxon>
        <taxon>environmental samples</taxon>
    </lineage>
</organism>